<keyword evidence="2" id="KW-1185">Reference proteome</keyword>
<sequence>DWDYWPDGDFEQDFDWHTVARFDDLMVHWAYRGNMKPDRKNAQSVDADDWHNGRVYQRRCLGHIRCTNGDCPMIVRPVTGGTDAIYKQTLSKCHCGAPLEYVACSIISVLYKWRGGIHYVNGPLKLLTGLPGVDGPRDSVADISDILVNLDRIRYERKKVKGKTQMFQSPDGFLHEFTAFQKAYPGFVIWNTIGDPTVIVLQSDYMRSLLVKNFIAADPDNGLLSDAAHKFWRMREYILIGTTTFATDMQCWVPVLFTFANGQTTTHYQYHFLALFNSIAKECFDRHITITDEMLAQVMDYGEAQRIGFIEGFVEFWMKQPEDHRTEDELRAKAKQLLKGCHEHFRASVTRIK</sequence>
<name>A0A5C3MUD4_9AGAM</name>
<dbReference type="GO" id="GO:0004497">
    <property type="term" value="F:monooxygenase activity"/>
    <property type="evidence" value="ECO:0007669"/>
    <property type="project" value="InterPro"/>
</dbReference>
<dbReference type="InterPro" id="IPR036396">
    <property type="entry name" value="Cyt_P450_sf"/>
</dbReference>
<feature type="non-terminal residue" evidence="1">
    <location>
        <position position="353"/>
    </location>
</feature>
<dbReference type="STRING" id="5364.A0A5C3MUD4"/>
<dbReference type="GO" id="GO:0020037">
    <property type="term" value="F:heme binding"/>
    <property type="evidence" value="ECO:0007669"/>
    <property type="project" value="InterPro"/>
</dbReference>
<dbReference type="OrthoDB" id="2624269at2759"/>
<dbReference type="GO" id="GO:0005506">
    <property type="term" value="F:iron ion binding"/>
    <property type="evidence" value="ECO:0007669"/>
    <property type="project" value="InterPro"/>
</dbReference>
<organism evidence="1 2">
    <name type="scientific">Heliocybe sulcata</name>
    <dbReference type="NCBI Taxonomy" id="5364"/>
    <lineage>
        <taxon>Eukaryota</taxon>
        <taxon>Fungi</taxon>
        <taxon>Dikarya</taxon>
        <taxon>Basidiomycota</taxon>
        <taxon>Agaricomycotina</taxon>
        <taxon>Agaricomycetes</taxon>
        <taxon>Gloeophyllales</taxon>
        <taxon>Gloeophyllaceae</taxon>
        <taxon>Heliocybe</taxon>
    </lineage>
</organism>
<accession>A0A5C3MUD4</accession>
<proteinExistence type="predicted"/>
<dbReference type="SUPFAM" id="SSF48264">
    <property type="entry name" value="Cytochrome P450"/>
    <property type="match status" value="1"/>
</dbReference>
<evidence type="ECO:0000313" key="2">
    <source>
        <dbReference type="Proteomes" id="UP000305948"/>
    </source>
</evidence>
<dbReference type="GO" id="GO:0016705">
    <property type="term" value="F:oxidoreductase activity, acting on paired donors, with incorporation or reduction of molecular oxygen"/>
    <property type="evidence" value="ECO:0007669"/>
    <property type="project" value="InterPro"/>
</dbReference>
<dbReference type="AlphaFoldDB" id="A0A5C3MUD4"/>
<dbReference type="Proteomes" id="UP000305948">
    <property type="component" value="Unassembled WGS sequence"/>
</dbReference>
<feature type="non-terminal residue" evidence="1">
    <location>
        <position position="1"/>
    </location>
</feature>
<evidence type="ECO:0000313" key="1">
    <source>
        <dbReference type="EMBL" id="TFK48637.1"/>
    </source>
</evidence>
<reference evidence="1 2" key="1">
    <citation type="journal article" date="2019" name="Nat. Ecol. Evol.">
        <title>Megaphylogeny resolves global patterns of mushroom evolution.</title>
        <authorList>
            <person name="Varga T."/>
            <person name="Krizsan K."/>
            <person name="Foldi C."/>
            <person name="Dima B."/>
            <person name="Sanchez-Garcia M."/>
            <person name="Sanchez-Ramirez S."/>
            <person name="Szollosi G.J."/>
            <person name="Szarkandi J.G."/>
            <person name="Papp V."/>
            <person name="Albert L."/>
            <person name="Andreopoulos W."/>
            <person name="Angelini C."/>
            <person name="Antonin V."/>
            <person name="Barry K.W."/>
            <person name="Bougher N.L."/>
            <person name="Buchanan P."/>
            <person name="Buyck B."/>
            <person name="Bense V."/>
            <person name="Catcheside P."/>
            <person name="Chovatia M."/>
            <person name="Cooper J."/>
            <person name="Damon W."/>
            <person name="Desjardin D."/>
            <person name="Finy P."/>
            <person name="Geml J."/>
            <person name="Haridas S."/>
            <person name="Hughes K."/>
            <person name="Justo A."/>
            <person name="Karasinski D."/>
            <person name="Kautmanova I."/>
            <person name="Kiss B."/>
            <person name="Kocsube S."/>
            <person name="Kotiranta H."/>
            <person name="LaButti K.M."/>
            <person name="Lechner B.E."/>
            <person name="Liimatainen K."/>
            <person name="Lipzen A."/>
            <person name="Lukacs Z."/>
            <person name="Mihaltcheva S."/>
            <person name="Morgado L.N."/>
            <person name="Niskanen T."/>
            <person name="Noordeloos M.E."/>
            <person name="Ohm R.A."/>
            <person name="Ortiz-Santana B."/>
            <person name="Ovrebo C."/>
            <person name="Racz N."/>
            <person name="Riley R."/>
            <person name="Savchenko A."/>
            <person name="Shiryaev A."/>
            <person name="Soop K."/>
            <person name="Spirin V."/>
            <person name="Szebenyi C."/>
            <person name="Tomsovsky M."/>
            <person name="Tulloss R.E."/>
            <person name="Uehling J."/>
            <person name="Grigoriev I.V."/>
            <person name="Vagvolgyi C."/>
            <person name="Papp T."/>
            <person name="Martin F.M."/>
            <person name="Miettinen O."/>
            <person name="Hibbett D.S."/>
            <person name="Nagy L.G."/>
        </authorList>
    </citation>
    <scope>NUCLEOTIDE SEQUENCE [LARGE SCALE GENOMIC DNA]</scope>
    <source>
        <strain evidence="1 2">OMC1185</strain>
    </source>
</reference>
<gene>
    <name evidence="1" type="ORF">OE88DRAFT_1615346</name>
</gene>
<dbReference type="EMBL" id="ML213518">
    <property type="protein sequence ID" value="TFK48637.1"/>
    <property type="molecule type" value="Genomic_DNA"/>
</dbReference>
<protein>
    <submittedName>
        <fullName evidence="1">Uncharacterized protein</fullName>
    </submittedName>
</protein>